<organism evidence="1 2">
    <name type="scientific">Virgisporangium ochraceum</name>
    <dbReference type="NCBI Taxonomy" id="65505"/>
    <lineage>
        <taxon>Bacteria</taxon>
        <taxon>Bacillati</taxon>
        <taxon>Actinomycetota</taxon>
        <taxon>Actinomycetes</taxon>
        <taxon>Micromonosporales</taxon>
        <taxon>Micromonosporaceae</taxon>
        <taxon>Virgisporangium</taxon>
    </lineage>
</organism>
<dbReference type="EMBL" id="BOPH01000113">
    <property type="protein sequence ID" value="GIJ73302.1"/>
    <property type="molecule type" value="Genomic_DNA"/>
</dbReference>
<dbReference type="AlphaFoldDB" id="A0A8J4EII8"/>
<sequence length="221" mass="24382">MTHDVIYSVVVGSRAYGLDGPDSDTDRRGVFLAPADAFWSLDPPPTHRDGPRPEELHWELARCLQLGLAANPTVLEVLWSPLVETLTPVGQQLLDRRSALLSRRVYETYGRYAKAQMGKLAATRARGEPVKWKQAMHMLRLLRAGAHVLRTGEVLVDVTAWREPLLAVRSGAVPWSSVVAEADDLHADLDRALAETPLPAEPDRATVNGFLIDVRRASPCP</sequence>
<dbReference type="Pfam" id="PF10127">
    <property type="entry name" value="RlaP"/>
    <property type="match status" value="1"/>
</dbReference>
<keyword evidence="2" id="KW-1185">Reference proteome</keyword>
<comment type="caution">
    <text evidence="1">The sequence shown here is derived from an EMBL/GenBank/DDBJ whole genome shotgun (WGS) entry which is preliminary data.</text>
</comment>
<dbReference type="RefSeq" id="WP_203933133.1">
    <property type="nucleotide sequence ID" value="NZ_BOPH01000113.1"/>
</dbReference>
<protein>
    <submittedName>
        <fullName evidence="1">Nucleotidyltransferase</fullName>
    </submittedName>
</protein>
<dbReference type="InterPro" id="IPR018775">
    <property type="entry name" value="RlaP"/>
</dbReference>
<proteinExistence type="predicted"/>
<dbReference type="Proteomes" id="UP000635606">
    <property type="component" value="Unassembled WGS sequence"/>
</dbReference>
<evidence type="ECO:0000313" key="1">
    <source>
        <dbReference type="EMBL" id="GIJ73302.1"/>
    </source>
</evidence>
<reference evidence="1" key="1">
    <citation type="submission" date="2021-01" db="EMBL/GenBank/DDBJ databases">
        <title>Whole genome shotgun sequence of Virgisporangium ochraceum NBRC 16418.</title>
        <authorList>
            <person name="Komaki H."/>
            <person name="Tamura T."/>
        </authorList>
    </citation>
    <scope>NUCLEOTIDE SEQUENCE</scope>
    <source>
        <strain evidence="1">NBRC 16418</strain>
    </source>
</reference>
<name>A0A8J4EII8_9ACTN</name>
<evidence type="ECO:0000313" key="2">
    <source>
        <dbReference type="Proteomes" id="UP000635606"/>
    </source>
</evidence>
<gene>
    <name evidence="1" type="ORF">Voc01_082190</name>
</gene>
<accession>A0A8J4EII8</accession>
<dbReference type="PANTHER" id="PTHR34817">
    <property type="entry name" value="NUCLEOTIDYLTRANSFERASE"/>
    <property type="match status" value="1"/>
</dbReference>
<dbReference type="PANTHER" id="PTHR34817:SF2">
    <property type="entry name" value="NUCLEOTIDYLTRANSFERASE"/>
    <property type="match status" value="1"/>
</dbReference>